<dbReference type="PROSITE" id="PS51891">
    <property type="entry name" value="CENP_V_GFA"/>
    <property type="match status" value="1"/>
</dbReference>
<proteinExistence type="inferred from homology"/>
<comment type="similarity">
    <text evidence="1">Belongs to the Gfa family.</text>
</comment>
<evidence type="ECO:0000313" key="6">
    <source>
        <dbReference type="Proteomes" id="UP001569414"/>
    </source>
</evidence>
<reference evidence="5 6" key="1">
    <citation type="submission" date="2024-08" db="EMBL/GenBank/DDBJ databases">
        <authorList>
            <person name="Ishaq N."/>
        </authorList>
    </citation>
    <scope>NUCLEOTIDE SEQUENCE [LARGE SCALE GENOMIC DNA]</scope>
    <source>
        <strain evidence="5 6">JCM 30400</strain>
    </source>
</reference>
<sequence length="97" mass="10601">MRFRAAGQPHRVSLCSCSWCRKRTGSLIGVPVYFDRQMVKLPCSALKTHRLESDAGRWIECGFCTHCGGALTWTLPFMPVDAGQPGAIAPSAVPSHK</sequence>
<evidence type="ECO:0000256" key="2">
    <source>
        <dbReference type="ARBA" id="ARBA00022723"/>
    </source>
</evidence>
<dbReference type="EMBL" id="JBGMEL010000001">
    <property type="protein sequence ID" value="MFA0789057.1"/>
    <property type="molecule type" value="Genomic_DNA"/>
</dbReference>
<protein>
    <submittedName>
        <fullName evidence="5">GFA family protein</fullName>
    </submittedName>
</protein>
<name>A0ABV4NHS8_9GAMM</name>
<evidence type="ECO:0000256" key="3">
    <source>
        <dbReference type="ARBA" id="ARBA00022833"/>
    </source>
</evidence>
<comment type="caution">
    <text evidence="5">The sequence shown here is derived from an EMBL/GenBank/DDBJ whole genome shotgun (WGS) entry which is preliminary data.</text>
</comment>
<evidence type="ECO:0000259" key="4">
    <source>
        <dbReference type="PROSITE" id="PS51891"/>
    </source>
</evidence>
<dbReference type="Gene3D" id="3.90.1590.10">
    <property type="entry name" value="glutathione-dependent formaldehyde- activating enzyme (gfa)"/>
    <property type="match status" value="1"/>
</dbReference>
<dbReference type="InterPro" id="IPR006913">
    <property type="entry name" value="CENP-V/GFA"/>
</dbReference>
<dbReference type="InterPro" id="IPR011057">
    <property type="entry name" value="Mss4-like_sf"/>
</dbReference>
<dbReference type="Proteomes" id="UP001569414">
    <property type="component" value="Unassembled WGS sequence"/>
</dbReference>
<keyword evidence="6" id="KW-1185">Reference proteome</keyword>
<accession>A0ABV4NHS8</accession>
<feature type="domain" description="CENP-V/GFA" evidence="4">
    <location>
        <begin position="1"/>
        <end position="97"/>
    </location>
</feature>
<gene>
    <name evidence="5" type="ORF">ACCI51_00770</name>
</gene>
<dbReference type="Pfam" id="PF04828">
    <property type="entry name" value="GFA"/>
    <property type="match status" value="1"/>
</dbReference>
<organism evidence="5 6">
    <name type="scientific">Microbulbifer echini</name>
    <dbReference type="NCBI Taxonomy" id="1529067"/>
    <lineage>
        <taxon>Bacteria</taxon>
        <taxon>Pseudomonadati</taxon>
        <taxon>Pseudomonadota</taxon>
        <taxon>Gammaproteobacteria</taxon>
        <taxon>Cellvibrionales</taxon>
        <taxon>Microbulbiferaceae</taxon>
        <taxon>Microbulbifer</taxon>
    </lineage>
</organism>
<keyword evidence="2" id="KW-0479">Metal-binding</keyword>
<keyword evidence="3" id="KW-0862">Zinc</keyword>
<dbReference type="RefSeq" id="WP_371842247.1">
    <property type="nucleotide sequence ID" value="NZ_JBGMEL010000001.1"/>
</dbReference>
<evidence type="ECO:0000256" key="1">
    <source>
        <dbReference type="ARBA" id="ARBA00005495"/>
    </source>
</evidence>
<dbReference type="SUPFAM" id="SSF51316">
    <property type="entry name" value="Mss4-like"/>
    <property type="match status" value="1"/>
</dbReference>
<evidence type="ECO:0000313" key="5">
    <source>
        <dbReference type="EMBL" id="MFA0789057.1"/>
    </source>
</evidence>